<evidence type="ECO:0000313" key="1">
    <source>
        <dbReference type="EMBL" id="KAH8521350.1"/>
    </source>
</evidence>
<accession>A0A8T2ZVJ6</accession>
<name>A0A8T2ZVJ6_POPDE</name>
<protein>
    <submittedName>
        <fullName evidence="1">Uncharacterized protein</fullName>
    </submittedName>
</protein>
<dbReference type="EMBL" id="JACEGQ020000001">
    <property type="protein sequence ID" value="KAH8521350.1"/>
    <property type="molecule type" value="Genomic_DNA"/>
</dbReference>
<organism evidence="1 2">
    <name type="scientific">Populus deltoides</name>
    <name type="common">Eastern poplar</name>
    <name type="synonym">Eastern cottonwood</name>
    <dbReference type="NCBI Taxonomy" id="3696"/>
    <lineage>
        <taxon>Eukaryota</taxon>
        <taxon>Viridiplantae</taxon>
        <taxon>Streptophyta</taxon>
        <taxon>Embryophyta</taxon>
        <taxon>Tracheophyta</taxon>
        <taxon>Spermatophyta</taxon>
        <taxon>Magnoliopsida</taxon>
        <taxon>eudicotyledons</taxon>
        <taxon>Gunneridae</taxon>
        <taxon>Pentapetalae</taxon>
        <taxon>rosids</taxon>
        <taxon>fabids</taxon>
        <taxon>Malpighiales</taxon>
        <taxon>Salicaceae</taxon>
        <taxon>Saliceae</taxon>
        <taxon>Populus</taxon>
    </lineage>
</organism>
<dbReference type="Gene3D" id="2.40.50.140">
    <property type="entry name" value="Nucleic acid-binding proteins"/>
    <property type="match status" value="1"/>
</dbReference>
<evidence type="ECO:0000313" key="2">
    <source>
        <dbReference type="Proteomes" id="UP000807159"/>
    </source>
</evidence>
<feature type="non-terminal residue" evidence="1">
    <location>
        <position position="1"/>
    </location>
</feature>
<dbReference type="AlphaFoldDB" id="A0A8T2ZVJ6"/>
<dbReference type="InterPro" id="IPR012340">
    <property type="entry name" value="NA-bd_OB-fold"/>
</dbReference>
<sequence length="132" mass="14550">FRINCIVSDGQDVTNFLLSGKTAEYFFNASAHHLVFNKKFTDPFIVPPQMIEKLNKTKIFQLRFGAYKSVLNRCEIYACNIFDDIATEASINPTSRIKVVDATGSIATDCGSSILVTPPTPNLADPLSVDQS</sequence>
<reference evidence="1" key="1">
    <citation type="journal article" date="2021" name="J. Hered.">
        <title>Genome Assembly of Salicaceae Populus deltoides (Eastern Cottonwood) I-69 Based on Nanopore Sequencing and Hi-C Technologies.</title>
        <authorList>
            <person name="Bai S."/>
            <person name="Wu H."/>
            <person name="Zhang J."/>
            <person name="Pan Z."/>
            <person name="Zhao W."/>
            <person name="Li Z."/>
            <person name="Tong C."/>
        </authorList>
    </citation>
    <scope>NUCLEOTIDE SEQUENCE</scope>
    <source>
        <tissue evidence="1">Leaf</tissue>
    </source>
</reference>
<gene>
    <name evidence="1" type="ORF">H0E87_002408</name>
</gene>
<keyword evidence="2" id="KW-1185">Reference proteome</keyword>
<dbReference type="Proteomes" id="UP000807159">
    <property type="component" value="Chromosome 1"/>
</dbReference>
<proteinExistence type="predicted"/>
<comment type="caution">
    <text evidence="1">The sequence shown here is derived from an EMBL/GenBank/DDBJ whole genome shotgun (WGS) entry which is preliminary data.</text>
</comment>